<evidence type="ECO:0000256" key="3">
    <source>
        <dbReference type="ARBA" id="ARBA00023274"/>
    </source>
</evidence>
<dbReference type="PANTHER" id="PTHR12903">
    <property type="entry name" value="MITOCHONDRIAL RIBOSOMAL PROTEIN L24"/>
    <property type="match status" value="1"/>
</dbReference>
<dbReference type="RefSeq" id="WP_173235992.1">
    <property type="nucleotide sequence ID" value="NZ_AP022839.1"/>
</dbReference>
<evidence type="ECO:0000313" key="9">
    <source>
        <dbReference type="Proteomes" id="UP000502894"/>
    </source>
</evidence>
<evidence type="ECO:0000256" key="4">
    <source>
        <dbReference type="ARBA" id="ARBA00035206"/>
    </source>
</evidence>
<keyword evidence="5" id="KW-0694">RNA-binding</keyword>
<keyword evidence="5" id="KW-0699">rRNA-binding</keyword>
<dbReference type="SUPFAM" id="SSF50104">
    <property type="entry name" value="Translation proteins SH3-like domain"/>
    <property type="match status" value="1"/>
</dbReference>
<dbReference type="InterPro" id="IPR005824">
    <property type="entry name" value="KOW"/>
</dbReference>
<dbReference type="GO" id="GO:0003735">
    <property type="term" value="F:structural constituent of ribosome"/>
    <property type="evidence" value="ECO:0007669"/>
    <property type="project" value="InterPro"/>
</dbReference>
<dbReference type="InterPro" id="IPR057264">
    <property type="entry name" value="Ribosomal_uL24_C"/>
</dbReference>
<dbReference type="InterPro" id="IPR003256">
    <property type="entry name" value="Ribosomal_uL24"/>
</dbReference>
<evidence type="ECO:0000256" key="1">
    <source>
        <dbReference type="ARBA" id="ARBA00010618"/>
    </source>
</evidence>
<evidence type="ECO:0000256" key="2">
    <source>
        <dbReference type="ARBA" id="ARBA00022980"/>
    </source>
</evidence>
<comment type="function">
    <text evidence="5">One of two assembly initiator proteins, it binds directly to the 5'-end of the 23S rRNA, where it nucleates assembly of the 50S subunit.</text>
</comment>
<dbReference type="Gene3D" id="2.30.30.30">
    <property type="match status" value="1"/>
</dbReference>
<dbReference type="CDD" id="cd06089">
    <property type="entry name" value="KOW_RPL26"/>
    <property type="match status" value="1"/>
</dbReference>
<dbReference type="Proteomes" id="UP000502894">
    <property type="component" value="Chromosome"/>
</dbReference>
<proteinExistence type="inferred from homology"/>
<comment type="subunit">
    <text evidence="5">Part of the 50S ribosomal subunit.</text>
</comment>
<dbReference type="InterPro" id="IPR014722">
    <property type="entry name" value="Rib_uL2_dom2"/>
</dbReference>
<dbReference type="Pfam" id="PF17136">
    <property type="entry name" value="ribosomal_L24"/>
    <property type="match status" value="1"/>
</dbReference>
<evidence type="ECO:0000256" key="6">
    <source>
        <dbReference type="RuleBase" id="RU003477"/>
    </source>
</evidence>
<dbReference type="InterPro" id="IPR008991">
    <property type="entry name" value="Translation_prot_SH3-like_sf"/>
</dbReference>
<dbReference type="PROSITE" id="PS01108">
    <property type="entry name" value="RIBOSOMAL_L24"/>
    <property type="match status" value="1"/>
</dbReference>
<keyword evidence="9" id="KW-1185">Reference proteome</keyword>
<dbReference type="Pfam" id="PF00467">
    <property type="entry name" value="KOW"/>
    <property type="match status" value="1"/>
</dbReference>
<dbReference type="GO" id="GO:1990904">
    <property type="term" value="C:ribonucleoprotein complex"/>
    <property type="evidence" value="ECO:0007669"/>
    <property type="project" value="UniProtKB-KW"/>
</dbReference>
<evidence type="ECO:0000313" key="8">
    <source>
        <dbReference type="EMBL" id="BCA94018.1"/>
    </source>
</evidence>
<name>A0A6F8T0V1_9GAMM</name>
<keyword evidence="3 5" id="KW-0687">Ribonucleoprotein</keyword>
<dbReference type="KEGG" id="lant:TUM19329_03790"/>
<organism evidence="8 9">
    <name type="scientific">Legionella antarctica</name>
    <dbReference type="NCBI Taxonomy" id="2708020"/>
    <lineage>
        <taxon>Bacteria</taxon>
        <taxon>Pseudomonadati</taxon>
        <taxon>Pseudomonadota</taxon>
        <taxon>Gammaproteobacteria</taxon>
        <taxon>Legionellales</taxon>
        <taxon>Legionellaceae</taxon>
        <taxon>Legionella</taxon>
    </lineage>
</organism>
<sequence>MKRIRTGDEVIVIAGKSKGHVGKVLRVLVDSVVVEGGNLIKKHVKPNPQKPENKGGIITREAPLHVSNVAHYNPITKKADKVGFKYLEDDGVSKKVRYFKSNDEIIDRV</sequence>
<comment type="similarity">
    <text evidence="1 5 6">Belongs to the universal ribosomal protein uL24 family.</text>
</comment>
<evidence type="ECO:0000256" key="5">
    <source>
        <dbReference type="HAMAP-Rule" id="MF_01326"/>
    </source>
</evidence>
<dbReference type="EMBL" id="AP022839">
    <property type="protein sequence ID" value="BCA94018.1"/>
    <property type="molecule type" value="Genomic_DNA"/>
</dbReference>
<dbReference type="AlphaFoldDB" id="A0A6F8T0V1"/>
<keyword evidence="2 5" id="KW-0689">Ribosomal protein</keyword>
<dbReference type="NCBIfam" id="TIGR01079">
    <property type="entry name" value="rplX_bact"/>
    <property type="match status" value="1"/>
</dbReference>
<protein>
    <recommendedName>
        <fullName evidence="4 5">Large ribosomal subunit protein uL24</fullName>
    </recommendedName>
</protein>
<reference evidence="8" key="1">
    <citation type="journal article" date="2020" name="Microbiol. Resour. Announc.">
        <title>Complete Genome Sequence of Novel Psychrotolerant Legionella Strain TUM19329, Isolated from Antarctic Lake Sediment.</title>
        <authorList>
            <person name="Shimada S."/>
            <person name="Nakai R."/>
            <person name="Aoki K."/>
            <person name="Shimoeda N."/>
            <person name="Ohno G."/>
            <person name="Miyazaki Y."/>
            <person name="Kudoh S."/>
            <person name="Imura S."/>
            <person name="Watanabe K."/>
            <person name="Ishii Y."/>
            <person name="Tateda K."/>
        </authorList>
    </citation>
    <scope>NUCLEOTIDE SEQUENCE [LARGE SCALE GENOMIC DNA]</scope>
    <source>
        <strain evidence="8">TUM19329</strain>
    </source>
</reference>
<dbReference type="InterPro" id="IPR005825">
    <property type="entry name" value="Ribosomal_uL24_CS"/>
</dbReference>
<dbReference type="InterPro" id="IPR041988">
    <property type="entry name" value="Ribosomal_uL24_KOW"/>
</dbReference>
<dbReference type="GO" id="GO:0019843">
    <property type="term" value="F:rRNA binding"/>
    <property type="evidence" value="ECO:0007669"/>
    <property type="project" value="UniProtKB-UniRule"/>
</dbReference>
<dbReference type="GO" id="GO:0006412">
    <property type="term" value="P:translation"/>
    <property type="evidence" value="ECO:0007669"/>
    <property type="project" value="UniProtKB-UniRule"/>
</dbReference>
<dbReference type="HAMAP" id="MF_01326_B">
    <property type="entry name" value="Ribosomal_uL24_B"/>
    <property type="match status" value="1"/>
</dbReference>
<feature type="domain" description="KOW" evidence="7">
    <location>
        <begin position="3"/>
        <end position="30"/>
    </location>
</feature>
<evidence type="ECO:0000259" key="7">
    <source>
        <dbReference type="SMART" id="SM00739"/>
    </source>
</evidence>
<dbReference type="GO" id="GO:0005840">
    <property type="term" value="C:ribosome"/>
    <property type="evidence" value="ECO:0007669"/>
    <property type="project" value="UniProtKB-KW"/>
</dbReference>
<gene>
    <name evidence="5 8" type="primary">rplX</name>
    <name evidence="8" type="ORF">TUM19329_03790</name>
</gene>
<dbReference type="SMART" id="SM00739">
    <property type="entry name" value="KOW"/>
    <property type="match status" value="1"/>
</dbReference>
<accession>A0A6F8T0V1</accession>
<comment type="function">
    <text evidence="5">One of the proteins that surrounds the polypeptide exit tunnel on the outside of the subunit.</text>
</comment>